<sequence>MIKNRNISVLVDLEGNFYFWDWTNNFSFVFVRNEENLCLDIL</sequence>
<accession>A0A0F9Q8M3</accession>
<comment type="caution">
    <text evidence="1">The sequence shown here is derived from an EMBL/GenBank/DDBJ whole genome shotgun (WGS) entry which is preliminary data.</text>
</comment>
<evidence type="ECO:0000313" key="1">
    <source>
        <dbReference type="EMBL" id="KKN33417.1"/>
    </source>
</evidence>
<organism evidence="1">
    <name type="scientific">marine sediment metagenome</name>
    <dbReference type="NCBI Taxonomy" id="412755"/>
    <lineage>
        <taxon>unclassified sequences</taxon>
        <taxon>metagenomes</taxon>
        <taxon>ecological metagenomes</taxon>
    </lineage>
</organism>
<proteinExistence type="predicted"/>
<reference evidence="1" key="1">
    <citation type="journal article" date="2015" name="Nature">
        <title>Complex archaea that bridge the gap between prokaryotes and eukaryotes.</title>
        <authorList>
            <person name="Spang A."/>
            <person name="Saw J.H."/>
            <person name="Jorgensen S.L."/>
            <person name="Zaremba-Niedzwiedzka K."/>
            <person name="Martijn J."/>
            <person name="Lind A.E."/>
            <person name="van Eijk R."/>
            <person name="Schleper C."/>
            <person name="Guy L."/>
            <person name="Ettema T.J."/>
        </authorList>
    </citation>
    <scope>NUCLEOTIDE SEQUENCE</scope>
</reference>
<protein>
    <submittedName>
        <fullName evidence="1">Uncharacterized protein</fullName>
    </submittedName>
</protein>
<name>A0A0F9Q8M3_9ZZZZ</name>
<gene>
    <name evidence="1" type="ORF">LCGC14_0803840</name>
</gene>
<dbReference type="EMBL" id="LAZR01002179">
    <property type="protein sequence ID" value="KKN33417.1"/>
    <property type="molecule type" value="Genomic_DNA"/>
</dbReference>
<dbReference type="AlphaFoldDB" id="A0A0F9Q8M3"/>